<proteinExistence type="predicted"/>
<sequence>MLSRGVAGWGKMLNKMVKWIIPTGAPQLVRIGSYHLKAVEPAYCGRQRTFRHSTEGPVGTHYSYGEGENI</sequence>
<comment type="caution">
    <text evidence="1">The sequence shown here is derived from an EMBL/GenBank/DDBJ whole genome shotgun (WGS) entry which is preliminary data.</text>
</comment>
<dbReference type="EMBL" id="LKAM01000014">
    <property type="protein sequence ID" value="KUM45993.1"/>
    <property type="molecule type" value="Genomic_DNA"/>
</dbReference>
<name>A0A117NFY9_PICGL</name>
<keyword evidence="1" id="KW-0496">Mitochondrion</keyword>
<accession>A0A117NFY9</accession>
<geneLocation type="mitochondrion" evidence="1"/>
<evidence type="ECO:0000313" key="1">
    <source>
        <dbReference type="EMBL" id="KUM45993.1"/>
    </source>
</evidence>
<protein>
    <submittedName>
        <fullName evidence="1">Uncharacterized protein</fullName>
    </submittedName>
</protein>
<organism evidence="1">
    <name type="scientific">Picea glauca</name>
    <name type="common">White spruce</name>
    <name type="synonym">Pinus glauca</name>
    <dbReference type="NCBI Taxonomy" id="3330"/>
    <lineage>
        <taxon>Eukaryota</taxon>
        <taxon>Viridiplantae</taxon>
        <taxon>Streptophyta</taxon>
        <taxon>Embryophyta</taxon>
        <taxon>Tracheophyta</taxon>
        <taxon>Spermatophyta</taxon>
        <taxon>Pinopsida</taxon>
        <taxon>Pinidae</taxon>
        <taxon>Conifers I</taxon>
        <taxon>Pinales</taxon>
        <taxon>Pinaceae</taxon>
        <taxon>Picea</taxon>
    </lineage>
</organism>
<reference evidence="1" key="1">
    <citation type="journal article" date="2015" name="Genome Biol. Evol.">
        <title>Organellar Genomes of White Spruce (Picea glauca): Assembly and Annotation.</title>
        <authorList>
            <person name="Jackman S.D."/>
            <person name="Warren R.L."/>
            <person name="Gibb E.A."/>
            <person name="Vandervalk B.P."/>
            <person name="Mohamadi H."/>
            <person name="Chu J."/>
            <person name="Raymond A."/>
            <person name="Pleasance S."/>
            <person name="Coope R."/>
            <person name="Wildung M.R."/>
            <person name="Ritland C.E."/>
            <person name="Bousquet J."/>
            <person name="Jones S.J."/>
            <person name="Bohlmann J."/>
            <person name="Birol I."/>
        </authorList>
    </citation>
    <scope>NUCLEOTIDE SEQUENCE [LARGE SCALE GENOMIC DNA]</scope>
    <source>
        <tissue evidence="1">Flushing bud</tissue>
    </source>
</reference>
<gene>
    <name evidence="1" type="ORF">ABT39_MTgene2096</name>
</gene>
<dbReference type="AlphaFoldDB" id="A0A117NFY9"/>